<dbReference type="Proteomes" id="UP000182264">
    <property type="component" value="Chromosome"/>
</dbReference>
<reference evidence="2 3" key="1">
    <citation type="journal article" date="2017" name="Genome Announc.">
        <title>Complete Genome Sequences of Two Acetylene-Fermenting Pelobacter acetylenicus Strains.</title>
        <authorList>
            <person name="Sutton J.M."/>
            <person name="Baesman S.M."/>
            <person name="Fierst J.L."/>
            <person name="Poret-Peterson A.T."/>
            <person name="Oremland R.S."/>
            <person name="Dunlap D.S."/>
            <person name="Akob D.M."/>
        </authorList>
    </citation>
    <scope>NUCLEOTIDE SEQUENCE [LARGE SCALE GENOMIC DNA]</scope>
    <source>
        <strain evidence="2 3">DSM 3247</strain>
    </source>
</reference>
<organism evidence="2 3">
    <name type="scientific">Syntrophotalea acetylenica</name>
    <name type="common">Pelobacter acetylenicus</name>
    <dbReference type="NCBI Taxonomy" id="29542"/>
    <lineage>
        <taxon>Bacteria</taxon>
        <taxon>Pseudomonadati</taxon>
        <taxon>Thermodesulfobacteriota</taxon>
        <taxon>Desulfuromonadia</taxon>
        <taxon>Desulfuromonadales</taxon>
        <taxon>Syntrophotaleaceae</taxon>
        <taxon>Syntrophotalea</taxon>
    </lineage>
</organism>
<protein>
    <recommendedName>
        <fullName evidence="1">Type I restriction enzyme R protein N-terminal domain-containing protein</fullName>
    </recommendedName>
</protein>
<proteinExistence type="predicted"/>
<dbReference type="EMBL" id="CP015518">
    <property type="protein sequence ID" value="APG24248.1"/>
    <property type="molecule type" value="Genomic_DNA"/>
</dbReference>
<sequence>MPPKPFYEINSQAYLFGKTDETPEEKVRQWALFELLSTYGICINNLEVERQVKVGTRYHRADIVILRESAPYVVIECKKWEDKHKDRGMQQALSYADANTMKARYAVYTNGDVWEVRRKMGEEWVEIPDLPSRIDDNYLVELDELIRSINDFKPAFYWLNQTVPATSARAYFSCLQVLFNGTPYPLNCLDKDLCFGTDNLLRVICARGDHQGYLHEKMVAACKSFSAFFERRLNQGYKEEFLSDDDLRHLTLISKMKFERMVENTRGLKGAEALHLRFIATLLQYLFNQIHLTKKKENFLDVPAVLTREFQELVGFIFQIHLKVSFPDPVLEESGTYLRHFCLPAWEEFKKEDDRTGR</sequence>
<dbReference type="InterPro" id="IPR029464">
    <property type="entry name" value="HSDR_N"/>
</dbReference>
<evidence type="ECO:0000313" key="3">
    <source>
        <dbReference type="Proteomes" id="UP000182264"/>
    </source>
</evidence>
<dbReference type="KEGG" id="pace:A6070_12385"/>
<keyword evidence="3" id="KW-1185">Reference proteome</keyword>
<dbReference type="AlphaFoldDB" id="A0A1L3GEX0"/>
<name>A0A1L3GEX0_SYNAC</name>
<dbReference type="Gene3D" id="3.90.1570.30">
    <property type="match status" value="1"/>
</dbReference>
<dbReference type="RefSeq" id="WP_072286072.1">
    <property type="nucleotide sequence ID" value="NZ_CP015455.1"/>
</dbReference>
<dbReference type="STRING" id="29542.A6070_12385"/>
<feature type="domain" description="Type I restriction enzyme R protein N-terminal" evidence="1">
    <location>
        <begin position="23"/>
        <end position="131"/>
    </location>
</feature>
<dbReference type="OrthoDB" id="9787585at2"/>
<gene>
    <name evidence="2" type="ORF">A7E75_03760</name>
</gene>
<accession>A0A1L3GEX0</accession>
<evidence type="ECO:0000313" key="2">
    <source>
        <dbReference type="EMBL" id="APG24248.1"/>
    </source>
</evidence>
<evidence type="ECO:0000259" key="1">
    <source>
        <dbReference type="Pfam" id="PF13588"/>
    </source>
</evidence>
<dbReference type="Pfam" id="PF13588">
    <property type="entry name" value="HSDR_N_2"/>
    <property type="match status" value="1"/>
</dbReference>